<proteinExistence type="inferred from homology"/>
<evidence type="ECO:0000256" key="1">
    <source>
        <dbReference type="ARBA" id="ARBA00006739"/>
    </source>
</evidence>
<dbReference type="InterPro" id="IPR001173">
    <property type="entry name" value="Glyco_trans_2-like"/>
</dbReference>
<dbReference type="Gene3D" id="3.90.550.10">
    <property type="entry name" value="Spore Coat Polysaccharide Biosynthesis Protein SpsA, Chain A"/>
    <property type="match status" value="1"/>
</dbReference>
<evidence type="ECO:0000259" key="4">
    <source>
        <dbReference type="Pfam" id="PF00535"/>
    </source>
</evidence>
<keyword evidence="2" id="KW-0328">Glycosyltransferase</keyword>
<keyword evidence="3" id="KW-0808">Transferase</keyword>
<dbReference type="PANTHER" id="PTHR43179:SF12">
    <property type="entry name" value="GALACTOFURANOSYLTRANSFERASE GLFT2"/>
    <property type="match status" value="1"/>
</dbReference>
<dbReference type="GO" id="GO:0016757">
    <property type="term" value="F:glycosyltransferase activity"/>
    <property type="evidence" value="ECO:0007669"/>
    <property type="project" value="UniProtKB-KW"/>
</dbReference>
<feature type="domain" description="Glycosyltransferase 2-like" evidence="4">
    <location>
        <begin position="7"/>
        <end position="131"/>
    </location>
</feature>
<dbReference type="Pfam" id="PF00535">
    <property type="entry name" value="Glycos_transf_2"/>
    <property type="match status" value="1"/>
</dbReference>
<dbReference type="Proteomes" id="UP000008881">
    <property type="component" value="Chromosome"/>
</dbReference>
<comment type="similarity">
    <text evidence="1">Belongs to the glycosyltransferase 2 family.</text>
</comment>
<dbReference type="SUPFAM" id="SSF53448">
    <property type="entry name" value="Nucleotide-diphospho-sugar transferases"/>
    <property type="match status" value="1"/>
</dbReference>
<dbReference type="HOGENOM" id="CLU_023845_4_0_6"/>
<dbReference type="InterPro" id="IPR029044">
    <property type="entry name" value="Nucleotide-diphossugar_trans"/>
</dbReference>
<dbReference type="OrthoDB" id="9771846at2"/>
<keyword evidence="6" id="KW-1185">Reference proteome</keyword>
<organism evidence="5 6">
    <name type="scientific">Klebsiella aerogenes (strain ATCC 13048 / DSM 30053 / CCUG 1429 / JCM 1235 / KCTC 2190 / NBRC 13534 / NCIMB 10102 / NCTC 10006 / CDC 819-56)</name>
    <name type="common">Enterobacter aerogenes</name>
    <dbReference type="NCBI Taxonomy" id="1028307"/>
    <lineage>
        <taxon>Bacteria</taxon>
        <taxon>Pseudomonadati</taxon>
        <taxon>Pseudomonadota</taxon>
        <taxon>Gammaproteobacteria</taxon>
        <taxon>Enterobacterales</taxon>
        <taxon>Enterobacteriaceae</taxon>
        <taxon>Klebsiella/Raoultella group</taxon>
        <taxon>Klebsiella</taxon>
    </lineage>
</organism>
<evidence type="ECO:0000313" key="5">
    <source>
        <dbReference type="EMBL" id="AEG99598.1"/>
    </source>
</evidence>
<evidence type="ECO:0000256" key="3">
    <source>
        <dbReference type="ARBA" id="ARBA00022679"/>
    </source>
</evidence>
<sequence length="279" mass="31908">MSHSCVVIIVTYNSQKHIQWALDGLETSINKLLVRIVDSGSTDTSYLDALKTKHELIIEKHDNVGFVAGNNLAIERSGNSEWILLLNPDARIEGSDLDKLLDIAGDKRNKEVALFSVPLVRFDINTMKSLSVYDSLGIRCNSYGKWYDIGTNETIKSPPSELHSNNIDAICGAFMLLRTKALIQCTDKQGNVGFESSYFMYKEDIELSMRLQKNNWGIKLIDNLNAYHCRGWNPSRSKIPYWARYHSAINDLDLSIRYKKRAFPYALTKYLWVKFIENK</sequence>
<gene>
    <name evidence="5" type="ordered locus">EAE_23495</name>
</gene>
<dbReference type="GeneID" id="93312871"/>
<evidence type="ECO:0000313" key="6">
    <source>
        <dbReference type="Proteomes" id="UP000008881"/>
    </source>
</evidence>
<protein>
    <recommendedName>
        <fullName evidence="4">Glycosyltransferase 2-like domain-containing protein</fullName>
    </recommendedName>
</protein>
<reference evidence="5 6" key="1">
    <citation type="journal article" date="2012" name="J. Bacteriol.">
        <title>Complete genome sequence of Enterobacter aerogenes KCTC 2190.</title>
        <authorList>
            <person name="Shin S.H."/>
            <person name="Kim S."/>
            <person name="Kim J.Y."/>
            <person name="Lee S."/>
            <person name="Um Y."/>
            <person name="Oh M.K."/>
            <person name="Kim Y.R."/>
            <person name="Lee J."/>
            <person name="Yang K.S."/>
        </authorList>
    </citation>
    <scope>NUCLEOTIDE SEQUENCE [LARGE SCALE GENOMIC DNA]</scope>
    <source>
        <strain evidence="5 6">KCTC 2190</strain>
    </source>
</reference>
<dbReference type="EMBL" id="CP002824">
    <property type="protein sequence ID" value="AEG99598.1"/>
    <property type="molecule type" value="Genomic_DNA"/>
</dbReference>
<evidence type="ECO:0000256" key="2">
    <source>
        <dbReference type="ARBA" id="ARBA00022676"/>
    </source>
</evidence>
<dbReference type="KEGG" id="eae:EAE_23495"/>
<accession>A0A0H3FUY2</accession>
<name>A0A0H3FUY2_KLEAK</name>
<dbReference type="PANTHER" id="PTHR43179">
    <property type="entry name" value="RHAMNOSYLTRANSFERASE WBBL"/>
    <property type="match status" value="1"/>
</dbReference>
<dbReference type="AlphaFoldDB" id="A0A0H3FUY2"/>
<dbReference type="RefSeq" id="WP_015706051.1">
    <property type="nucleotide sequence ID" value="NC_015663.1"/>
</dbReference>
<dbReference type="eggNOG" id="COG1216">
    <property type="taxonomic scope" value="Bacteria"/>
</dbReference>